<name>A0ABS1C9T1_9FIRM</name>
<dbReference type="RefSeq" id="WP_201275726.1">
    <property type="nucleotide sequence ID" value="NZ_JACVDA010000014.1"/>
</dbReference>
<dbReference type="Proteomes" id="UP000823123">
    <property type="component" value="Unassembled WGS sequence"/>
</dbReference>
<comment type="caution">
    <text evidence="1">The sequence shown here is derived from an EMBL/GenBank/DDBJ whole genome shotgun (WGS) entry which is preliminary data.</text>
</comment>
<keyword evidence="2" id="KW-1185">Reference proteome</keyword>
<protein>
    <submittedName>
        <fullName evidence="1">Uncharacterized protein</fullName>
    </submittedName>
</protein>
<proteinExistence type="predicted"/>
<gene>
    <name evidence="1" type="ORF">IBJ83_05785</name>
</gene>
<evidence type="ECO:0000313" key="1">
    <source>
        <dbReference type="EMBL" id="MBK1468826.1"/>
    </source>
</evidence>
<sequence length="66" mass="8101">MINLYDEKKLPETLIFYIDEYKKAKKENSSLLDCYWCELYGEINSQLWDFKITNEVAEYLRAKYLY</sequence>
<evidence type="ECO:0000313" key="2">
    <source>
        <dbReference type="Proteomes" id="UP000823123"/>
    </source>
</evidence>
<organism evidence="1 2">
    <name type="scientific">Parvimonas parva</name>
    <dbReference type="NCBI Taxonomy" id="2769485"/>
    <lineage>
        <taxon>Bacteria</taxon>
        <taxon>Bacillati</taxon>
        <taxon>Bacillota</taxon>
        <taxon>Tissierellia</taxon>
        <taxon>Tissierellales</taxon>
        <taxon>Peptoniphilaceae</taxon>
        <taxon>Parvimonas</taxon>
    </lineage>
</organism>
<dbReference type="EMBL" id="JACVDA010000014">
    <property type="protein sequence ID" value="MBK1468826.1"/>
    <property type="molecule type" value="Genomic_DNA"/>
</dbReference>
<accession>A0ABS1C9T1</accession>
<reference evidence="1 2" key="1">
    <citation type="submission" date="2020-09" db="EMBL/GenBank/DDBJ databases">
        <title>Parvimonas S3374 sp. nov.</title>
        <authorList>
            <person name="Buhl M."/>
        </authorList>
    </citation>
    <scope>NUCLEOTIDE SEQUENCE [LARGE SCALE GENOMIC DNA]</scope>
    <source>
        <strain evidence="1 2">S3374</strain>
    </source>
</reference>